<protein>
    <submittedName>
        <fullName evidence="1">Uncharacterized protein</fullName>
    </submittedName>
</protein>
<accession>A0A059AA72</accession>
<reference evidence="1" key="1">
    <citation type="submission" date="2013-07" db="EMBL/GenBank/DDBJ databases">
        <title>The genome of Eucalyptus grandis.</title>
        <authorList>
            <person name="Schmutz J."/>
            <person name="Hayes R."/>
            <person name="Myburg A."/>
            <person name="Tuskan G."/>
            <person name="Grattapaglia D."/>
            <person name="Rokhsar D.S."/>
        </authorList>
    </citation>
    <scope>NUCLEOTIDE SEQUENCE</scope>
    <source>
        <tissue evidence="1">Leaf extractions</tissue>
    </source>
</reference>
<dbReference type="Gramene" id="KCW50634">
    <property type="protein sequence ID" value="KCW50634"/>
    <property type="gene ID" value="EUGRSUZ_J00333"/>
</dbReference>
<organism evidence="1">
    <name type="scientific">Eucalyptus grandis</name>
    <name type="common">Flooded gum</name>
    <dbReference type="NCBI Taxonomy" id="71139"/>
    <lineage>
        <taxon>Eukaryota</taxon>
        <taxon>Viridiplantae</taxon>
        <taxon>Streptophyta</taxon>
        <taxon>Embryophyta</taxon>
        <taxon>Tracheophyta</taxon>
        <taxon>Spermatophyta</taxon>
        <taxon>Magnoliopsida</taxon>
        <taxon>eudicotyledons</taxon>
        <taxon>Gunneridae</taxon>
        <taxon>Pentapetalae</taxon>
        <taxon>rosids</taxon>
        <taxon>malvids</taxon>
        <taxon>Myrtales</taxon>
        <taxon>Myrtaceae</taxon>
        <taxon>Myrtoideae</taxon>
        <taxon>Eucalypteae</taxon>
        <taxon>Eucalyptus</taxon>
    </lineage>
</organism>
<dbReference type="AlphaFoldDB" id="A0A059AA72"/>
<gene>
    <name evidence="1" type="ORF">EUGRSUZ_J00333</name>
</gene>
<evidence type="ECO:0000313" key="1">
    <source>
        <dbReference type="EMBL" id="KCW50634.1"/>
    </source>
</evidence>
<dbReference type="EMBL" id="KK198762">
    <property type="protein sequence ID" value="KCW50634.1"/>
    <property type="molecule type" value="Genomic_DNA"/>
</dbReference>
<name>A0A059AA72_EUCGR</name>
<dbReference type="InParanoid" id="A0A059AA72"/>
<sequence>MIKMRMNFQMLYPVNDYCKKKVSTPSYFRKLSPQIEMKSYRQIMQWTKILLAIGQPSHAKYLYINSVNK</sequence>
<proteinExistence type="predicted"/>